<feature type="transmembrane region" description="Helical" evidence="1">
    <location>
        <begin position="107"/>
        <end position="126"/>
    </location>
</feature>
<sequence>MNLLTAQAPGGVPRSGKGLALSIGRFMLVALALVLSLGFTQMAAAQADPDREMTTAAPGITADQWRQVRSGETGPNYRDSRADSNYSLINSSGETWRQIRNRWVSPFGLIAVFGMAALIALFYFIVGRKELEQPRTGRLLLRWTLMKRALHWTVATLFIVLALTGMTLLFGKFVFRPCLVMGCGPG</sequence>
<dbReference type="Gene3D" id="1.20.950.20">
    <property type="entry name" value="Transmembrane di-heme cytochromes, Chain C"/>
    <property type="match status" value="1"/>
</dbReference>
<proteinExistence type="predicted"/>
<keyword evidence="1" id="KW-0812">Transmembrane</keyword>
<gene>
    <name evidence="2" type="ORF">HORIV_60950</name>
</gene>
<name>A0ABN5X346_9GAMM</name>
<evidence type="ECO:0000256" key="1">
    <source>
        <dbReference type="SAM" id="Phobius"/>
    </source>
</evidence>
<feature type="transmembrane region" description="Helical" evidence="1">
    <location>
        <begin position="149"/>
        <end position="171"/>
    </location>
</feature>
<keyword evidence="1" id="KW-0472">Membrane</keyword>
<reference evidence="3" key="1">
    <citation type="journal article" date="2019" name="Microbiol. Resour. Announc.">
        <title>Complete Genome Sequence of Halomonas olivaria, a Moderately Halophilic Bacterium Isolated from Olive Processing Effluents, Obtained by Nanopore Sequencing.</title>
        <authorList>
            <person name="Nagata S."/>
            <person name="Ii K.M."/>
            <person name="Tsukimi T."/>
            <person name="Miura M.C."/>
            <person name="Galipon J."/>
            <person name="Arakawa K."/>
        </authorList>
    </citation>
    <scope>NUCLEOTIDE SEQUENCE [LARGE SCALE GENOMIC DNA]</scope>
    <source>
        <strain evidence="3">TYRC17</strain>
    </source>
</reference>
<keyword evidence="3" id="KW-1185">Reference proteome</keyword>
<dbReference type="Proteomes" id="UP000289555">
    <property type="component" value="Chromosome"/>
</dbReference>
<accession>A0ABN5X346</accession>
<dbReference type="InterPro" id="IPR016174">
    <property type="entry name" value="Di-haem_cyt_TM"/>
</dbReference>
<evidence type="ECO:0000313" key="3">
    <source>
        <dbReference type="Proteomes" id="UP000289555"/>
    </source>
</evidence>
<organism evidence="2 3">
    <name type="scientific">Vreelandella olivaria</name>
    <dbReference type="NCBI Taxonomy" id="390919"/>
    <lineage>
        <taxon>Bacteria</taxon>
        <taxon>Pseudomonadati</taxon>
        <taxon>Pseudomonadota</taxon>
        <taxon>Gammaproteobacteria</taxon>
        <taxon>Oceanospirillales</taxon>
        <taxon>Halomonadaceae</taxon>
        <taxon>Vreelandella</taxon>
    </lineage>
</organism>
<feature type="transmembrane region" description="Helical" evidence="1">
    <location>
        <begin position="20"/>
        <end position="39"/>
    </location>
</feature>
<evidence type="ECO:0008006" key="4">
    <source>
        <dbReference type="Google" id="ProtNLM"/>
    </source>
</evidence>
<protein>
    <recommendedName>
        <fullName evidence="4">Formate dehydrogenase subunit gamma</fullName>
    </recommendedName>
</protein>
<dbReference type="EMBL" id="AP019416">
    <property type="protein sequence ID" value="BBI53674.1"/>
    <property type="molecule type" value="Genomic_DNA"/>
</dbReference>
<dbReference type="SUPFAM" id="SSF81342">
    <property type="entry name" value="Transmembrane di-heme cytochromes"/>
    <property type="match status" value="1"/>
</dbReference>
<keyword evidence="1" id="KW-1133">Transmembrane helix</keyword>
<evidence type="ECO:0000313" key="2">
    <source>
        <dbReference type="EMBL" id="BBI53674.1"/>
    </source>
</evidence>